<evidence type="ECO:0000256" key="6">
    <source>
        <dbReference type="ARBA" id="ARBA00022679"/>
    </source>
</evidence>
<evidence type="ECO:0000256" key="2">
    <source>
        <dbReference type="ARBA" id="ARBA00005409"/>
    </source>
</evidence>
<organism evidence="10">
    <name type="scientific">Gongylonema pulchrum</name>
    <dbReference type="NCBI Taxonomy" id="637853"/>
    <lineage>
        <taxon>Eukaryota</taxon>
        <taxon>Metazoa</taxon>
        <taxon>Ecdysozoa</taxon>
        <taxon>Nematoda</taxon>
        <taxon>Chromadorea</taxon>
        <taxon>Rhabditida</taxon>
        <taxon>Spirurina</taxon>
        <taxon>Spiruromorpha</taxon>
        <taxon>Spiruroidea</taxon>
        <taxon>Gongylonematidae</taxon>
        <taxon>Gongylonema</taxon>
    </lineage>
</organism>
<dbReference type="GO" id="GO:0003825">
    <property type="term" value="F:alpha,alpha-trehalose-phosphate synthase (UDP-forming) activity"/>
    <property type="evidence" value="ECO:0007669"/>
    <property type="project" value="UniProtKB-EC"/>
</dbReference>
<keyword evidence="9" id="KW-1185">Reference proteome</keyword>
<dbReference type="Proteomes" id="UP000271098">
    <property type="component" value="Unassembled WGS sequence"/>
</dbReference>
<dbReference type="GO" id="GO:0005992">
    <property type="term" value="P:trehalose biosynthetic process"/>
    <property type="evidence" value="ECO:0007669"/>
    <property type="project" value="InterPro"/>
</dbReference>
<reference evidence="10" key="1">
    <citation type="submission" date="2016-06" db="UniProtKB">
        <authorList>
            <consortium name="WormBaseParasite"/>
        </authorList>
    </citation>
    <scope>IDENTIFICATION</scope>
</reference>
<dbReference type="PANTHER" id="PTHR10788:SF106">
    <property type="entry name" value="BCDNA.GH08860"/>
    <property type="match status" value="1"/>
</dbReference>
<dbReference type="OrthoDB" id="755951at2759"/>
<proteinExistence type="inferred from homology"/>
<evidence type="ECO:0000256" key="5">
    <source>
        <dbReference type="ARBA" id="ARBA00022676"/>
    </source>
</evidence>
<evidence type="ECO:0000313" key="9">
    <source>
        <dbReference type="Proteomes" id="UP000271098"/>
    </source>
</evidence>
<gene>
    <name evidence="8" type="ORF">GPUH_LOCUS1073</name>
</gene>
<keyword evidence="5" id="KW-0328">Glycosyltransferase</keyword>
<reference evidence="8 9" key="2">
    <citation type="submission" date="2018-11" db="EMBL/GenBank/DDBJ databases">
        <authorList>
            <consortium name="Pathogen Informatics"/>
        </authorList>
    </citation>
    <scope>NUCLEOTIDE SEQUENCE [LARGE SCALE GENOMIC DNA]</scope>
</reference>
<evidence type="ECO:0000313" key="10">
    <source>
        <dbReference type="WBParaSite" id="GPUH_0000107301-mRNA-1"/>
    </source>
</evidence>
<dbReference type="GO" id="GO:0004805">
    <property type="term" value="F:trehalose-phosphatase activity"/>
    <property type="evidence" value="ECO:0007669"/>
    <property type="project" value="TreeGrafter"/>
</dbReference>
<dbReference type="Gene3D" id="3.40.50.2000">
    <property type="entry name" value="Glycogen Phosphorylase B"/>
    <property type="match status" value="3"/>
</dbReference>
<comment type="function">
    <text evidence="1">Catalyzes the production of trehalose from glucose-6-phosphate and UDP-alpha-D-glucose in a 2 step process.</text>
</comment>
<evidence type="ECO:0000256" key="4">
    <source>
        <dbReference type="ARBA" id="ARBA00012538"/>
    </source>
</evidence>
<sequence>MLGIHAKRFGEKYRHLQMVRSRANSRKSSLQGSIENLDISELELDEPIADSDSLAGAGGLTEVSHHRQRVINVSNAPPVSLKRKVSGSWEIQQGSGGLVACVDPVMSIDKQNVWLANLGVPLNGCQRRHSDEHGAPSTNSLGLPLLQQANAGEIFHVLGDDPKPNTLTENERDVERDMSLLSVLQDYNKSNYQLNPVIVNQEDYNTYYGGISNGLLWPALHNLSEYIVKDYDDEQAAFQVGFFLHIPFQPPENWMTKYRIVAEPIMRALLRFTKVGFQTHRDRQKYVELVKKHVSRVRIQYESTVDIFTIAHDGFTCSLGVFPVSIKNEDFLNIAKQPEAANQASEIRQELLSAGSDRGCIFFSVERFDYTKGIAEKLKAWKRYFEKYPERIGLDVLYQVAVTNRRSVESYRVYQDNCLKIVDEVNSAFPCSEYPNWKPIKFDMDGLPRSKLVLHYLAMDVGVVTPIKDGMNLVAKEMMICNPAAALILSSGAGTEVQLGNAGFYAQDKQCYYRVEDVADAEVCYAFFAAMQCEKRILTRGCLC</sequence>
<comment type="similarity">
    <text evidence="2">In the N-terminal section; belongs to the glycosyltransferase 20 family.</text>
</comment>
<keyword evidence="6" id="KW-0808">Transferase</keyword>
<accession>A0A183CX82</accession>
<evidence type="ECO:0000313" key="8">
    <source>
        <dbReference type="EMBL" id="VDK29326.1"/>
    </source>
</evidence>
<evidence type="ECO:0000256" key="3">
    <source>
        <dbReference type="ARBA" id="ARBA00006107"/>
    </source>
</evidence>
<protein>
    <recommendedName>
        <fullName evidence="4">alpha,alpha-trehalose-phosphate synthase (UDP-forming)</fullName>
        <ecNumber evidence="4">2.4.1.15</ecNumber>
    </recommendedName>
</protein>
<dbReference type="FunFam" id="3.40.50.2000:FF:000206">
    <property type="entry name" value="Trehalose-6-phosphate synthase"/>
    <property type="match status" value="1"/>
</dbReference>
<dbReference type="SUPFAM" id="SSF53756">
    <property type="entry name" value="UDP-Glycosyltransferase/glycogen phosphorylase"/>
    <property type="match status" value="1"/>
</dbReference>
<dbReference type="Pfam" id="PF00982">
    <property type="entry name" value="Glyco_transf_20"/>
    <property type="match status" value="1"/>
</dbReference>
<dbReference type="InterPro" id="IPR001830">
    <property type="entry name" value="Glyco_trans_20"/>
</dbReference>
<comment type="catalytic activity">
    <reaction evidence="7">
        <text>D-glucose 6-phosphate + UDP-alpha-D-glucose = alpha,alpha-trehalose 6-phosphate + UDP + H(+)</text>
        <dbReference type="Rhea" id="RHEA:18889"/>
        <dbReference type="ChEBI" id="CHEBI:15378"/>
        <dbReference type="ChEBI" id="CHEBI:58223"/>
        <dbReference type="ChEBI" id="CHEBI:58429"/>
        <dbReference type="ChEBI" id="CHEBI:58885"/>
        <dbReference type="ChEBI" id="CHEBI:61548"/>
        <dbReference type="EC" id="2.4.1.15"/>
    </reaction>
</comment>
<dbReference type="EMBL" id="UYRT01001183">
    <property type="protein sequence ID" value="VDK29326.1"/>
    <property type="molecule type" value="Genomic_DNA"/>
</dbReference>
<dbReference type="AlphaFoldDB" id="A0A183CX82"/>
<dbReference type="PANTHER" id="PTHR10788">
    <property type="entry name" value="TREHALOSE-6-PHOSPHATE SYNTHASE"/>
    <property type="match status" value="1"/>
</dbReference>
<name>A0A183CX82_9BILA</name>
<evidence type="ECO:0000256" key="7">
    <source>
        <dbReference type="ARBA" id="ARBA00048039"/>
    </source>
</evidence>
<dbReference type="EC" id="2.4.1.15" evidence="4"/>
<dbReference type="GO" id="GO:0005829">
    <property type="term" value="C:cytosol"/>
    <property type="evidence" value="ECO:0007669"/>
    <property type="project" value="TreeGrafter"/>
</dbReference>
<evidence type="ECO:0000256" key="1">
    <source>
        <dbReference type="ARBA" id="ARBA00002045"/>
    </source>
</evidence>
<comment type="similarity">
    <text evidence="3">In the C-terminal section; belongs to the gob-1 trehalose phosphatase family.</text>
</comment>
<dbReference type="WBParaSite" id="GPUH_0000107301-mRNA-1">
    <property type="protein sequence ID" value="GPUH_0000107301-mRNA-1"/>
    <property type="gene ID" value="GPUH_0000107301"/>
</dbReference>